<reference evidence="3 4" key="1">
    <citation type="submission" date="2020-08" db="EMBL/GenBank/DDBJ databases">
        <title>Genome public.</title>
        <authorList>
            <person name="Liu C."/>
            <person name="Sun Q."/>
        </authorList>
    </citation>
    <scope>NUCLEOTIDE SEQUENCE [LARGE SCALE GENOMIC DNA]</scope>
    <source>
        <strain evidence="3 4">NSJ-56</strain>
    </source>
</reference>
<dbReference type="Gene3D" id="3.40.1350.10">
    <property type="match status" value="1"/>
</dbReference>
<comment type="caution">
    <text evidence="3">The sequence shown here is derived from an EMBL/GenBank/DDBJ whole genome shotgun (WGS) entry which is preliminary data.</text>
</comment>
<sequence length="382" mass="44574">MKESISLTNQYNRAAEVIKTAILQSQYQAVQKVNSEQLALYFGIGRYISTHSRDNYWGTSALTYISEKLRRDMPGLRGFSEAHMKKMRIFYEEWNMLEDKSFIAMNDLQLVNESLSTDETDSIAIRSLRGTNCEDFPLEDFLRVPFTHHYTILSKVKELKERYFYIHECAIYHLSVDGLKKAIGNDDYHHQSRIPNNFLQKLTSSELAFRAINAFKDEYMLDFINVEELGTRDIADIDERVVEQKIIHDIKKFIMTFGQDFAFVGNQYHLEVYGEEFFPDLIFFNRELNALVVVELKTGKFKPTYLGQLSTYLRILDDKVRKPHENPSIGIVLCKHANKEFVEYVIQDYDKPMGVATYNTSADMPEKLRKALPDIDELKKLL</sequence>
<dbReference type="Pfam" id="PF06250">
    <property type="entry name" value="YhcG_C"/>
    <property type="match status" value="1"/>
</dbReference>
<evidence type="ECO:0000259" key="1">
    <source>
        <dbReference type="Pfam" id="PF06250"/>
    </source>
</evidence>
<feature type="domain" description="YhcG PDDEXK nuclease" evidence="1">
    <location>
        <begin position="214"/>
        <end position="373"/>
    </location>
</feature>
<dbReference type="InterPro" id="IPR041527">
    <property type="entry name" value="YhcG_N"/>
</dbReference>
<keyword evidence="4" id="KW-1185">Reference proteome</keyword>
<evidence type="ECO:0000259" key="2">
    <source>
        <dbReference type="Pfam" id="PF17761"/>
    </source>
</evidence>
<protein>
    <submittedName>
        <fullName evidence="3">DUF1016 family protein</fullName>
    </submittedName>
</protein>
<organism evidence="3 4">
    <name type="scientific">Butyricimonas hominis</name>
    <dbReference type="NCBI Taxonomy" id="2763032"/>
    <lineage>
        <taxon>Bacteria</taxon>
        <taxon>Pseudomonadati</taxon>
        <taxon>Bacteroidota</taxon>
        <taxon>Bacteroidia</taxon>
        <taxon>Bacteroidales</taxon>
        <taxon>Odoribacteraceae</taxon>
        <taxon>Butyricimonas</taxon>
    </lineage>
</organism>
<name>A0ABR7D2A4_9BACT</name>
<feature type="domain" description="YhcG N-terminal" evidence="2">
    <location>
        <begin position="18"/>
        <end position="189"/>
    </location>
</feature>
<dbReference type="InterPro" id="IPR011856">
    <property type="entry name" value="tRNA_endonuc-like_dom_sf"/>
</dbReference>
<evidence type="ECO:0000313" key="4">
    <source>
        <dbReference type="Proteomes" id="UP000646484"/>
    </source>
</evidence>
<dbReference type="Pfam" id="PF17761">
    <property type="entry name" value="DUF1016_N"/>
    <property type="match status" value="1"/>
</dbReference>
<dbReference type="Proteomes" id="UP000646484">
    <property type="component" value="Unassembled WGS sequence"/>
</dbReference>
<dbReference type="InterPro" id="IPR053148">
    <property type="entry name" value="PD-DEXK-like_domain"/>
</dbReference>
<dbReference type="PANTHER" id="PTHR30547">
    <property type="entry name" value="UNCHARACTERIZED PROTEIN YHCG-RELATED"/>
    <property type="match status" value="1"/>
</dbReference>
<dbReference type="PANTHER" id="PTHR30547:SF0">
    <property type="entry name" value="BLR8175 PROTEIN"/>
    <property type="match status" value="1"/>
</dbReference>
<accession>A0ABR7D2A4</accession>
<dbReference type="EMBL" id="JACOOH010000005">
    <property type="protein sequence ID" value="MBC5622063.1"/>
    <property type="molecule type" value="Genomic_DNA"/>
</dbReference>
<proteinExistence type="predicted"/>
<gene>
    <name evidence="3" type="ORF">H8S64_13220</name>
</gene>
<dbReference type="InterPro" id="IPR009362">
    <property type="entry name" value="YhcG_C"/>
</dbReference>
<evidence type="ECO:0000313" key="3">
    <source>
        <dbReference type="EMBL" id="MBC5622063.1"/>
    </source>
</evidence>